<sequence>MLCLSPSESALGLPTFSKDSWSGWRQIGRQAEFLASGHGSVEDVVGSLLKELSHFQQLEVGTGELAAWGQDACEDLQETEAEERRWRASHDELFDEFMLANKRVAELQESSELVRAQRCVVDAANSELTKEIERHNAQLAVSLHDIQALQRETDVLLCGPTPHATTLRSLRAEADRLEKAASFWKSPPSNAAGQASAGLGSADLPYTRSGLLQGCSSGPLLRRNMFPMEHTSSPKASPGARCVSPSPSARSSVGAKRSSRPGPSRTVPCTPVRTPPAPVGDLPENALAGSTLHSASIEMRPCQKGTTLKTKDGSTGSARHTPSRLQRALCKMPPVTARTVTPATVRTRPVSLTPSPVREAPSLLQTRSMEDLGFPCRPTLPQTLCKGPPPVQVHAPVDWDEGMQPPQAAPKGTPPRSRGVRGKDNFLQVPKKPTRLRSKTESTASTASTEDLSTAVSCENAREM</sequence>
<feature type="compositionally biased region" description="Polar residues" evidence="1">
    <location>
        <begin position="304"/>
        <end position="324"/>
    </location>
</feature>
<proteinExistence type="predicted"/>
<feature type="region of interest" description="Disordered" evidence="1">
    <location>
        <begin position="383"/>
        <end position="464"/>
    </location>
</feature>
<accession>A0A7S1ARG8</accession>
<dbReference type="EMBL" id="HBFQ01051902">
    <property type="protein sequence ID" value="CAD8862672.1"/>
    <property type="molecule type" value="Transcribed_RNA"/>
</dbReference>
<gene>
    <name evidence="2" type="ORF">NSCI0253_LOCUS37027</name>
</gene>
<dbReference type="AlphaFoldDB" id="A0A7S1ARG8"/>
<protein>
    <submittedName>
        <fullName evidence="2">Uncharacterized protein</fullName>
    </submittedName>
</protein>
<feature type="region of interest" description="Disordered" evidence="1">
    <location>
        <begin position="223"/>
        <end position="324"/>
    </location>
</feature>
<evidence type="ECO:0000313" key="2">
    <source>
        <dbReference type="EMBL" id="CAD8862672.1"/>
    </source>
</evidence>
<reference evidence="2" key="1">
    <citation type="submission" date="2021-01" db="EMBL/GenBank/DDBJ databases">
        <authorList>
            <person name="Corre E."/>
            <person name="Pelletier E."/>
            <person name="Niang G."/>
            <person name="Scheremetjew M."/>
            <person name="Finn R."/>
            <person name="Kale V."/>
            <person name="Holt S."/>
            <person name="Cochrane G."/>
            <person name="Meng A."/>
            <person name="Brown T."/>
            <person name="Cohen L."/>
        </authorList>
    </citation>
    <scope>NUCLEOTIDE SEQUENCE</scope>
</reference>
<evidence type="ECO:0000256" key="1">
    <source>
        <dbReference type="SAM" id="MobiDB-lite"/>
    </source>
</evidence>
<organism evidence="2">
    <name type="scientific">Noctiluca scintillans</name>
    <name type="common">Sea sparkle</name>
    <name type="synonym">Red tide dinoflagellate</name>
    <dbReference type="NCBI Taxonomy" id="2966"/>
    <lineage>
        <taxon>Eukaryota</taxon>
        <taxon>Sar</taxon>
        <taxon>Alveolata</taxon>
        <taxon>Dinophyceae</taxon>
        <taxon>Noctilucales</taxon>
        <taxon>Noctilucaceae</taxon>
        <taxon>Noctiluca</taxon>
    </lineage>
</organism>
<feature type="compositionally biased region" description="Low complexity" evidence="1">
    <location>
        <begin position="263"/>
        <end position="272"/>
    </location>
</feature>
<feature type="compositionally biased region" description="Low complexity" evidence="1">
    <location>
        <begin position="441"/>
        <end position="455"/>
    </location>
</feature>
<name>A0A7S1ARG8_NOCSC</name>